<feature type="region of interest" description="Disordered" evidence="1">
    <location>
        <begin position="256"/>
        <end position="291"/>
    </location>
</feature>
<feature type="compositionally biased region" description="Polar residues" evidence="1">
    <location>
        <begin position="256"/>
        <end position="272"/>
    </location>
</feature>
<organism evidence="3 4">
    <name type="scientific">Boletus reticuloceps</name>
    <dbReference type="NCBI Taxonomy" id="495285"/>
    <lineage>
        <taxon>Eukaryota</taxon>
        <taxon>Fungi</taxon>
        <taxon>Dikarya</taxon>
        <taxon>Basidiomycota</taxon>
        <taxon>Agaricomycotina</taxon>
        <taxon>Agaricomycetes</taxon>
        <taxon>Agaricomycetidae</taxon>
        <taxon>Boletales</taxon>
        <taxon>Boletineae</taxon>
        <taxon>Boletaceae</taxon>
        <taxon>Boletoideae</taxon>
        <taxon>Boletus</taxon>
    </lineage>
</organism>
<sequence length="925" mass="103630">MNIYDQELCWLCFKPTSCCNCEFSDSTWSRSTSQGSFYTFYEEPANFRVDEVGAFENPELEIDDMIPLTWSRRRGSHQPCAASTPKNNNDPPTWASPGTIPPPESSSPVGLDADSSPFSTDPALPMVHHEDLRNVDRVLCCHTHHSGQSRVKALFDHEADSNTLVFSTTTSMSRSPPLPADFSMPAPDELLLAICQHQVPADMHDVYVPTTRPIEGTNDIEERDEIDRVSLDFRELEGRIHSAILGLERSIKMQSALSRGTDSGSLDATTISKETRRDGIPSKMPSPRGFINSVSCSAMDNRLKRRRSSVDCLSESKKAKFDRTVSHLSVSCASESSPQLKYGATEPASIRRAQSLISEASAFSEELTDSLFNPSPLSTQTARPYVDKDYPPTLPSTPLPDSMDYIRSKANPLARTVAVYCRRSLDVRAISPVPIIAPPPHVAPAVVRCAEDYAIERLKALLLRERAERERDGSIVHDERRRERLNAIYGTDSSFSRRGSGSSSDSSDVCGQWEEESTCSTIEFQRSHELTPSVKIQMLTEQHRLADREIWSNVFGIENDFRKEITRWILEKCPKEPVMSGEEYPFGFDLYDQLVNSHQTRFHAAQLFHRYFALPEQAAYWSEVCKYDRFERESSGTHGDGDSEYERSVWDLAVACMALSVKLHRDCLSPLRPVRAAEFLDMAFYPMTHKMLELAQRDILYTLQFQLGSCTPQDVLDELWNALPTLRRATAPIGWAAVQRVTWDKLFESLLALDMLQYPITLLTAAALVDSLTFALACQFRKEVVPNVCQCKSLAKTSVSDSLDEIDESSWQIHLHDASRLVKDVVLDVKAVLHISSRWFFDSDLNIMAHSNNLEKGDQVSWSWGGGQPSGRIVDIVEEGTAKVTSKKGNVVTRNAKDGDPAVKITRDGNDVVKLAHELNNAGDK</sequence>
<evidence type="ECO:0000259" key="2">
    <source>
        <dbReference type="Pfam" id="PF11160"/>
    </source>
</evidence>
<keyword evidence="4" id="KW-1185">Reference proteome</keyword>
<dbReference type="EMBL" id="JAGFBS010000027">
    <property type="protein sequence ID" value="KAG6372448.1"/>
    <property type="molecule type" value="Genomic_DNA"/>
</dbReference>
<dbReference type="AlphaFoldDB" id="A0A8I2YJI3"/>
<reference evidence="3" key="1">
    <citation type="submission" date="2021-03" db="EMBL/GenBank/DDBJ databases">
        <title>Evolutionary innovations through gain and loss of genes in the ectomycorrhizal Boletales.</title>
        <authorList>
            <person name="Wu G."/>
            <person name="Miyauchi S."/>
            <person name="Morin E."/>
            <person name="Yang Z.-L."/>
            <person name="Xu J."/>
            <person name="Martin F.M."/>
        </authorList>
    </citation>
    <scope>NUCLEOTIDE SEQUENCE</scope>
    <source>
        <strain evidence="3">BR01</strain>
    </source>
</reference>
<dbReference type="Proteomes" id="UP000683000">
    <property type="component" value="Unassembled WGS sequence"/>
</dbReference>
<dbReference type="Gene3D" id="1.10.472.10">
    <property type="entry name" value="Cyclin-like"/>
    <property type="match status" value="1"/>
</dbReference>
<protein>
    <recommendedName>
        <fullName evidence="2">Hypervirulence associated protein TUDOR domain-containing protein</fullName>
    </recommendedName>
</protein>
<dbReference type="InterPro" id="IPR021331">
    <property type="entry name" value="Hva1_TUDOR"/>
</dbReference>
<feature type="domain" description="Hypervirulence associated protein TUDOR" evidence="2">
    <location>
        <begin position="857"/>
        <end position="919"/>
    </location>
</feature>
<feature type="region of interest" description="Disordered" evidence="1">
    <location>
        <begin position="373"/>
        <end position="401"/>
    </location>
</feature>
<proteinExistence type="predicted"/>
<name>A0A8I2YJI3_9AGAM</name>
<feature type="compositionally biased region" description="Polar residues" evidence="1">
    <location>
        <begin position="373"/>
        <end position="382"/>
    </location>
</feature>
<comment type="caution">
    <text evidence="3">The sequence shown here is derived from an EMBL/GenBank/DDBJ whole genome shotgun (WGS) entry which is preliminary data.</text>
</comment>
<evidence type="ECO:0000256" key="1">
    <source>
        <dbReference type="SAM" id="MobiDB-lite"/>
    </source>
</evidence>
<dbReference type="OrthoDB" id="3250555at2759"/>
<evidence type="ECO:0000313" key="3">
    <source>
        <dbReference type="EMBL" id="KAG6372448.1"/>
    </source>
</evidence>
<gene>
    <name evidence="3" type="ORF">JVT61DRAFT_7545</name>
</gene>
<dbReference type="Pfam" id="PF11160">
    <property type="entry name" value="Hva1_TUDOR"/>
    <property type="match status" value="1"/>
</dbReference>
<accession>A0A8I2YJI3</accession>
<evidence type="ECO:0000313" key="4">
    <source>
        <dbReference type="Proteomes" id="UP000683000"/>
    </source>
</evidence>
<feature type="region of interest" description="Disordered" evidence="1">
    <location>
        <begin position="75"/>
        <end position="124"/>
    </location>
</feature>